<gene>
    <name evidence="1" type="ORF">OESDEN_24179</name>
</gene>
<protein>
    <submittedName>
        <fullName evidence="1">Uncharacterized protein</fullName>
    </submittedName>
</protein>
<accession>A0A0B1RX51</accession>
<sequence length="101" mass="11403">MICVKNDLLATFSGLLRSKRNVDNSDMDKIMALLDVSCESQGLFNRTSCSFCIHLEVNHPQGQLENSPSIFPNSRNVFLNKYLLRERINAAMSANYANSLF</sequence>
<name>A0A0B1RX51_OESDE</name>
<evidence type="ECO:0000313" key="1">
    <source>
        <dbReference type="EMBL" id="KHJ76201.1"/>
    </source>
</evidence>
<keyword evidence="2" id="KW-1185">Reference proteome</keyword>
<proteinExistence type="predicted"/>
<evidence type="ECO:0000313" key="2">
    <source>
        <dbReference type="Proteomes" id="UP000053660"/>
    </source>
</evidence>
<dbReference type="AlphaFoldDB" id="A0A0B1RX51"/>
<dbReference type="Proteomes" id="UP000053660">
    <property type="component" value="Unassembled WGS sequence"/>
</dbReference>
<organism evidence="1 2">
    <name type="scientific">Oesophagostomum dentatum</name>
    <name type="common">Nodular worm</name>
    <dbReference type="NCBI Taxonomy" id="61180"/>
    <lineage>
        <taxon>Eukaryota</taxon>
        <taxon>Metazoa</taxon>
        <taxon>Ecdysozoa</taxon>
        <taxon>Nematoda</taxon>
        <taxon>Chromadorea</taxon>
        <taxon>Rhabditida</taxon>
        <taxon>Rhabditina</taxon>
        <taxon>Rhabditomorpha</taxon>
        <taxon>Strongyloidea</taxon>
        <taxon>Strongylidae</taxon>
        <taxon>Oesophagostomum</taxon>
    </lineage>
</organism>
<reference evidence="1 2" key="1">
    <citation type="submission" date="2014-03" db="EMBL/GenBank/DDBJ databases">
        <title>Draft genome of the hookworm Oesophagostomum dentatum.</title>
        <authorList>
            <person name="Mitreva M."/>
        </authorList>
    </citation>
    <scope>NUCLEOTIDE SEQUENCE [LARGE SCALE GENOMIC DNA]</scope>
    <source>
        <strain evidence="1 2">OD-Hann</strain>
    </source>
</reference>
<dbReference type="EMBL" id="KN611991">
    <property type="protein sequence ID" value="KHJ76201.1"/>
    <property type="molecule type" value="Genomic_DNA"/>
</dbReference>